<dbReference type="GO" id="GO:0005525">
    <property type="term" value="F:GTP binding"/>
    <property type="evidence" value="ECO:0007669"/>
    <property type="project" value="UniProtKB-KW"/>
</dbReference>
<dbReference type="Pfam" id="PF04548">
    <property type="entry name" value="AIG1"/>
    <property type="match status" value="1"/>
</dbReference>
<keyword evidence="7" id="KW-1185">Reference proteome</keyword>
<dbReference type="InterPro" id="IPR027417">
    <property type="entry name" value="P-loop_NTPase"/>
</dbReference>
<evidence type="ECO:0000256" key="1">
    <source>
        <dbReference type="ARBA" id="ARBA00008535"/>
    </source>
</evidence>
<accession>A0A3Q3EZ35</accession>
<sequence>RTMTMMVQGRECLRIVLIGKTGCGKSATGNTILGKEGFESKVGAESVTVHCKKVRGEIDGRPVAVVDTPGLFDTTLSHTEVQKELGKCISLLSPGPHVFLLVLQIGRYTKEEKDTVEYIKGFFGKESENFIMVLFTRGDELKDETIEDFLQKEKGGFVKKLINDCGGRYHVFNNKDQKNRAQVKELLRKVEAMVKVNGDGHYTSKMFSEAEAAIEKEKEKIMKEREPEILREERHLKNKHQDELQEKKENMKELTAKFDREIEERKKLII</sequence>
<evidence type="ECO:0000313" key="7">
    <source>
        <dbReference type="Proteomes" id="UP000261660"/>
    </source>
</evidence>
<protein>
    <recommendedName>
        <fullName evidence="5">AIG1-type G domain-containing protein</fullName>
    </recommendedName>
</protein>
<reference evidence="6" key="2">
    <citation type="submission" date="2025-09" db="UniProtKB">
        <authorList>
            <consortium name="Ensembl"/>
        </authorList>
    </citation>
    <scope>IDENTIFICATION</scope>
</reference>
<dbReference type="InterPro" id="IPR006703">
    <property type="entry name" value="G_AIG1"/>
</dbReference>
<feature type="domain" description="AIG1-type G" evidence="5">
    <location>
        <begin position="10"/>
        <end position="211"/>
    </location>
</feature>
<dbReference type="Gene3D" id="3.40.50.300">
    <property type="entry name" value="P-loop containing nucleotide triphosphate hydrolases"/>
    <property type="match status" value="1"/>
</dbReference>
<dbReference type="CDD" id="cd01852">
    <property type="entry name" value="AIG1"/>
    <property type="match status" value="1"/>
</dbReference>
<dbReference type="STRING" id="56723.ENSLBEP00000012736"/>
<dbReference type="PANTHER" id="PTHR10903">
    <property type="entry name" value="GTPASE, IMAP FAMILY MEMBER-RELATED"/>
    <property type="match status" value="1"/>
</dbReference>
<evidence type="ECO:0000256" key="3">
    <source>
        <dbReference type="ARBA" id="ARBA00023134"/>
    </source>
</evidence>
<dbReference type="Proteomes" id="UP000261660">
    <property type="component" value="Unplaced"/>
</dbReference>
<dbReference type="FunFam" id="3.40.50.300:FF:000366">
    <property type="entry name" value="GTPase, IMAP family member 2"/>
    <property type="match status" value="1"/>
</dbReference>
<name>A0A3Q3EZ35_9LABR</name>
<evidence type="ECO:0000256" key="2">
    <source>
        <dbReference type="ARBA" id="ARBA00022741"/>
    </source>
</evidence>
<evidence type="ECO:0000256" key="4">
    <source>
        <dbReference type="SAM" id="MobiDB-lite"/>
    </source>
</evidence>
<proteinExistence type="inferred from homology"/>
<evidence type="ECO:0000313" key="6">
    <source>
        <dbReference type="Ensembl" id="ENSLBEP00000012736.1"/>
    </source>
</evidence>
<dbReference type="SUPFAM" id="SSF52540">
    <property type="entry name" value="P-loop containing nucleoside triphosphate hydrolases"/>
    <property type="match status" value="1"/>
</dbReference>
<dbReference type="PROSITE" id="PS51720">
    <property type="entry name" value="G_AIG1"/>
    <property type="match status" value="1"/>
</dbReference>
<keyword evidence="2" id="KW-0547">Nucleotide-binding</keyword>
<organism evidence="6 7">
    <name type="scientific">Labrus bergylta</name>
    <name type="common">ballan wrasse</name>
    <dbReference type="NCBI Taxonomy" id="56723"/>
    <lineage>
        <taxon>Eukaryota</taxon>
        <taxon>Metazoa</taxon>
        <taxon>Chordata</taxon>
        <taxon>Craniata</taxon>
        <taxon>Vertebrata</taxon>
        <taxon>Euteleostomi</taxon>
        <taxon>Actinopterygii</taxon>
        <taxon>Neopterygii</taxon>
        <taxon>Teleostei</taxon>
        <taxon>Neoteleostei</taxon>
        <taxon>Acanthomorphata</taxon>
        <taxon>Eupercaria</taxon>
        <taxon>Labriformes</taxon>
        <taxon>Labridae</taxon>
        <taxon>Labrus</taxon>
    </lineage>
</organism>
<dbReference type="PANTHER" id="PTHR10903:SF170">
    <property type="entry name" value="GTPASE IMAP FAMILY MEMBER 7"/>
    <property type="match status" value="1"/>
</dbReference>
<dbReference type="FunCoup" id="A0A3Q3EZ35">
    <property type="interactions" value="61"/>
</dbReference>
<keyword evidence="3" id="KW-0342">GTP-binding</keyword>
<comment type="similarity">
    <text evidence="1">Belongs to the TRAFAC class TrmE-Era-EngA-EngB-Septin-like GTPase superfamily. AIG1/Toc34/Toc159-like paraseptin GTPase family. IAN subfamily.</text>
</comment>
<dbReference type="InParanoid" id="A0A3Q3EZ35"/>
<dbReference type="AlphaFoldDB" id="A0A3Q3EZ35"/>
<dbReference type="InterPro" id="IPR045058">
    <property type="entry name" value="GIMA/IAN/Toc"/>
</dbReference>
<dbReference type="GeneTree" id="ENSGT01120000271858"/>
<dbReference type="Ensembl" id="ENSLBET00000013387.1">
    <property type="protein sequence ID" value="ENSLBEP00000012736.1"/>
    <property type="gene ID" value="ENSLBEG00000009774.1"/>
</dbReference>
<feature type="region of interest" description="Disordered" evidence="4">
    <location>
        <begin position="227"/>
        <end position="250"/>
    </location>
</feature>
<reference evidence="6" key="1">
    <citation type="submission" date="2025-08" db="UniProtKB">
        <authorList>
            <consortium name="Ensembl"/>
        </authorList>
    </citation>
    <scope>IDENTIFICATION</scope>
</reference>
<evidence type="ECO:0000259" key="5">
    <source>
        <dbReference type="PROSITE" id="PS51720"/>
    </source>
</evidence>